<dbReference type="GO" id="GO:0008236">
    <property type="term" value="F:serine-type peptidase activity"/>
    <property type="evidence" value="ECO:0007669"/>
    <property type="project" value="InterPro"/>
</dbReference>
<reference evidence="2 3" key="1">
    <citation type="submission" date="2017-12" db="EMBL/GenBank/DDBJ databases">
        <title>Kangiella profundi FT102 completed genome.</title>
        <authorList>
            <person name="Xu J."/>
            <person name="Wang J."/>
            <person name="Lu Y."/>
        </authorList>
    </citation>
    <scope>NUCLEOTIDE SEQUENCE [LARGE SCALE GENOMIC DNA]</scope>
    <source>
        <strain evidence="2 3">FT102</strain>
    </source>
</reference>
<dbReference type="AlphaFoldDB" id="A0A2K9AGR6"/>
<evidence type="ECO:0000259" key="1">
    <source>
        <dbReference type="Pfam" id="PF03572"/>
    </source>
</evidence>
<protein>
    <submittedName>
        <fullName evidence="2">Peptidase S41</fullName>
    </submittedName>
</protein>
<dbReference type="GO" id="GO:0006508">
    <property type="term" value="P:proteolysis"/>
    <property type="evidence" value="ECO:0007669"/>
    <property type="project" value="InterPro"/>
</dbReference>
<keyword evidence="3" id="KW-1185">Reference proteome</keyword>
<evidence type="ECO:0000313" key="2">
    <source>
        <dbReference type="EMBL" id="AUD79586.1"/>
    </source>
</evidence>
<name>A0A2K9AGR6_9GAMM</name>
<dbReference type="Proteomes" id="UP000232693">
    <property type="component" value="Chromosome"/>
</dbReference>
<dbReference type="Gene3D" id="3.90.226.10">
    <property type="entry name" value="2-enoyl-CoA Hydratase, Chain A, domain 1"/>
    <property type="match status" value="2"/>
</dbReference>
<accession>A0A2K9AGR6</accession>
<dbReference type="GO" id="GO:0004175">
    <property type="term" value="F:endopeptidase activity"/>
    <property type="evidence" value="ECO:0007669"/>
    <property type="project" value="TreeGrafter"/>
</dbReference>
<dbReference type="PANTHER" id="PTHR32060">
    <property type="entry name" value="TAIL-SPECIFIC PROTEASE"/>
    <property type="match status" value="1"/>
</dbReference>
<feature type="domain" description="Tail specific protease" evidence="1">
    <location>
        <begin position="309"/>
        <end position="381"/>
    </location>
</feature>
<evidence type="ECO:0000313" key="3">
    <source>
        <dbReference type="Proteomes" id="UP000232693"/>
    </source>
</evidence>
<dbReference type="InterPro" id="IPR029045">
    <property type="entry name" value="ClpP/crotonase-like_dom_sf"/>
</dbReference>
<sequence length="425" mass="48388">MKVFSKKAFSFLLALPLLAAITSHSATAVSQADAEKWSQDIDAYWRILEEKHIDLYHKLTYKDFELEISAIKSQLPSLTHEQIIIELMRLTHKVGDGHTTVPLWDQQYHKFPIELKVINDEILVTGSSNEYSSLIGNELTAINGKPVQQVYDMFAEIVPFAENDYSTPVRVAEYMMTAELLRGLGVIDSLDSVEFTFKNFNQSFKYHMTASTNNQITQRINFKQKLPFKPYGGVDDHLWYGAADKGKTVYINFEKYSSMSKMDEMSAELLRFINHYKTENLIIDLRGNQGGDFFIGLKLAQVLVLANSINWKSGVYVMIDNNTYSAAMSNASQFAQLLNATLVGQPTGSKPNGYQDMWQFTLPNSGLIVTYSKRMYRFEDRDADAVFPDVAIELTAEDYMRANDKSLGWVIQDINSRKTRTLVQN</sequence>
<dbReference type="SUPFAM" id="SSF52096">
    <property type="entry name" value="ClpP/crotonase"/>
    <property type="match status" value="1"/>
</dbReference>
<dbReference type="InterPro" id="IPR005151">
    <property type="entry name" value="Tail-specific_protease"/>
</dbReference>
<dbReference type="OrthoDB" id="9799367at2"/>
<dbReference type="PANTHER" id="PTHR32060:SF22">
    <property type="entry name" value="CARBOXYL-TERMINAL-PROCESSING PEPTIDASE 3, CHLOROPLASTIC"/>
    <property type="match status" value="1"/>
</dbReference>
<dbReference type="Pfam" id="PF03572">
    <property type="entry name" value="Peptidase_S41"/>
    <property type="match status" value="1"/>
</dbReference>
<gene>
    <name evidence="2" type="ORF">CW740_10170</name>
</gene>
<organism evidence="2 3">
    <name type="scientific">Kangiella profundi</name>
    <dbReference type="NCBI Taxonomy" id="1561924"/>
    <lineage>
        <taxon>Bacteria</taxon>
        <taxon>Pseudomonadati</taxon>
        <taxon>Pseudomonadota</taxon>
        <taxon>Gammaproteobacteria</taxon>
        <taxon>Kangiellales</taxon>
        <taxon>Kangiellaceae</taxon>
        <taxon>Kangiella</taxon>
    </lineage>
</organism>
<proteinExistence type="predicted"/>
<dbReference type="KEGG" id="kpd:CW740_10170"/>
<dbReference type="EMBL" id="CP025120">
    <property type="protein sequence ID" value="AUD79586.1"/>
    <property type="molecule type" value="Genomic_DNA"/>
</dbReference>
<dbReference type="RefSeq" id="WP_106647393.1">
    <property type="nucleotide sequence ID" value="NZ_BMGO01000001.1"/>
</dbReference>